<dbReference type="GO" id="GO:0051213">
    <property type="term" value="F:dioxygenase activity"/>
    <property type="evidence" value="ECO:0007669"/>
    <property type="project" value="UniProtKB-KW"/>
</dbReference>
<dbReference type="SUPFAM" id="SSF54593">
    <property type="entry name" value="Glyoxalase/Bleomycin resistance protein/Dihydroxybiphenyl dioxygenase"/>
    <property type="match status" value="1"/>
</dbReference>
<dbReference type="PROSITE" id="PS51819">
    <property type="entry name" value="VOC"/>
    <property type="match status" value="1"/>
</dbReference>
<evidence type="ECO:0000313" key="2">
    <source>
        <dbReference type="EMBL" id="SHE68207.1"/>
    </source>
</evidence>
<proteinExistence type="predicted"/>
<dbReference type="Proteomes" id="UP000184476">
    <property type="component" value="Unassembled WGS sequence"/>
</dbReference>
<dbReference type="InterPro" id="IPR029068">
    <property type="entry name" value="Glyas_Bleomycin-R_OHBP_Dase"/>
</dbReference>
<accession>A0A1M4VH46</accession>
<dbReference type="InterPro" id="IPR037523">
    <property type="entry name" value="VOC_core"/>
</dbReference>
<dbReference type="InterPro" id="IPR004360">
    <property type="entry name" value="Glyas_Fos-R_dOase_dom"/>
</dbReference>
<dbReference type="STRING" id="112248.SAMN05444392_102358"/>
<dbReference type="AlphaFoldDB" id="A0A1M4VH46"/>
<feature type="domain" description="VOC" evidence="1">
    <location>
        <begin position="2"/>
        <end position="121"/>
    </location>
</feature>
<dbReference type="PANTHER" id="PTHR36113">
    <property type="entry name" value="LYASE, PUTATIVE-RELATED-RELATED"/>
    <property type="match status" value="1"/>
</dbReference>
<organism evidence="2 3">
    <name type="scientific">Seinonella peptonophila</name>
    <dbReference type="NCBI Taxonomy" id="112248"/>
    <lineage>
        <taxon>Bacteria</taxon>
        <taxon>Bacillati</taxon>
        <taxon>Bacillota</taxon>
        <taxon>Bacilli</taxon>
        <taxon>Bacillales</taxon>
        <taxon>Thermoactinomycetaceae</taxon>
        <taxon>Seinonella</taxon>
    </lineage>
</organism>
<dbReference type="EMBL" id="FQVL01000002">
    <property type="protein sequence ID" value="SHE68207.1"/>
    <property type="molecule type" value="Genomic_DNA"/>
</dbReference>
<dbReference type="Pfam" id="PF00903">
    <property type="entry name" value="Glyoxalase"/>
    <property type="match status" value="1"/>
</dbReference>
<dbReference type="Gene3D" id="3.10.180.10">
    <property type="entry name" value="2,3-Dihydroxybiphenyl 1,2-Dioxygenase, domain 1"/>
    <property type="match status" value="1"/>
</dbReference>
<reference evidence="2 3" key="1">
    <citation type="submission" date="2016-11" db="EMBL/GenBank/DDBJ databases">
        <authorList>
            <person name="Jaros S."/>
            <person name="Januszkiewicz K."/>
            <person name="Wedrychowicz H."/>
        </authorList>
    </citation>
    <scope>NUCLEOTIDE SEQUENCE [LARGE SCALE GENOMIC DNA]</scope>
    <source>
        <strain evidence="2 3">DSM 44666</strain>
    </source>
</reference>
<name>A0A1M4VH46_9BACL</name>
<keyword evidence="3" id="KW-1185">Reference proteome</keyword>
<dbReference type="OrthoDB" id="1270449at2"/>
<dbReference type="InterPro" id="IPR051332">
    <property type="entry name" value="Fosfomycin_Res_Enzymes"/>
</dbReference>
<sequence length="125" mass="14344">MKLQHLNLCVTDITESQNFFENLFGFKTLARRGEATAVLNDDHGFTLVLSNPKAFGNEPPEYPKDFHVGFFVETPDEVDQMYRRLQEVAGIEIDSEPRNMRGGYTIYFRALDGILFEITYLDKAS</sequence>
<evidence type="ECO:0000313" key="3">
    <source>
        <dbReference type="Proteomes" id="UP000184476"/>
    </source>
</evidence>
<dbReference type="CDD" id="cd06587">
    <property type="entry name" value="VOC"/>
    <property type="match status" value="1"/>
</dbReference>
<gene>
    <name evidence="2" type="ORF">SAMN05444392_102358</name>
</gene>
<keyword evidence="2" id="KW-0223">Dioxygenase</keyword>
<dbReference type="RefSeq" id="WP_073153922.1">
    <property type="nucleotide sequence ID" value="NZ_FQVL01000002.1"/>
</dbReference>
<protein>
    <submittedName>
        <fullName evidence="2">Catechol 2,3-dioxygenase</fullName>
    </submittedName>
</protein>
<dbReference type="PANTHER" id="PTHR36113:SF3">
    <property type="entry name" value="SLL5075 PROTEIN"/>
    <property type="match status" value="1"/>
</dbReference>
<evidence type="ECO:0000259" key="1">
    <source>
        <dbReference type="PROSITE" id="PS51819"/>
    </source>
</evidence>
<keyword evidence="2" id="KW-0560">Oxidoreductase</keyword>